<name>A0A4V3D077_LABRH</name>
<feature type="compositionally biased region" description="Polar residues" evidence="1">
    <location>
        <begin position="267"/>
        <end position="280"/>
    </location>
</feature>
<gene>
    <name evidence="2" type="ORF">EV186_101670</name>
</gene>
<dbReference type="Gene3D" id="1.20.1260.20">
    <property type="entry name" value="PPE superfamily"/>
    <property type="match status" value="1"/>
</dbReference>
<feature type="region of interest" description="Disordered" evidence="1">
    <location>
        <begin position="234"/>
        <end position="344"/>
    </location>
</feature>
<organism evidence="2 3">
    <name type="scientific">Labedaea rhizosphaerae</name>
    <dbReference type="NCBI Taxonomy" id="598644"/>
    <lineage>
        <taxon>Bacteria</taxon>
        <taxon>Bacillati</taxon>
        <taxon>Actinomycetota</taxon>
        <taxon>Actinomycetes</taxon>
        <taxon>Pseudonocardiales</taxon>
        <taxon>Pseudonocardiaceae</taxon>
        <taxon>Labedaea</taxon>
    </lineage>
</organism>
<dbReference type="AlphaFoldDB" id="A0A4V3D077"/>
<sequence>MPDGQHYDDQQQYSGDEATNVKRASNHMPQEDRVRASQSELQAQYAQQQAAALKGHVEIDDRAVVDPPFWNGMDQTSLYKAATEQNEPGIADGLGRAFTQHGNALAKAANELNDALATLDAAWEGKAASTARGSIQPLASHSGQMGQSAQLMGTSLSQQSVAASEVQRLPPPMEFDATKALQHNKEVDANGGTPIDINAETGKANANKAEQVRFLTEYTNAMAAADKQMPVFVKPPETIKSGGGGGTSSVDGASVQSRKTGDVHNPYQGTSTGVPTSGSPQAGAADPNDPNNNNDIPTFGTPVAGTSTSGFTGSPSPVSTAPGLGSGPVGGTPHPAGPSAGSGGFGGSFGNFNGNAAGGAGAGEGGAGARGGMGAEGGRGAGARGLAGGMAAEEAFGRGGRGAGGAGMGGRGVIGGGHGAKDEEDEEHERPSYLVEPDPDAVFDTDQMTAPPVIGGE</sequence>
<dbReference type="RefSeq" id="WP_133847580.1">
    <property type="nucleotide sequence ID" value="NZ_SNXZ01000001.1"/>
</dbReference>
<evidence type="ECO:0000313" key="2">
    <source>
        <dbReference type="EMBL" id="TDQ04715.1"/>
    </source>
</evidence>
<dbReference type="InterPro" id="IPR038332">
    <property type="entry name" value="PPE_sf"/>
</dbReference>
<feature type="compositionally biased region" description="Gly residues" evidence="1">
    <location>
        <begin position="398"/>
        <end position="418"/>
    </location>
</feature>
<feature type="compositionally biased region" description="Low complexity" evidence="1">
    <location>
        <begin position="36"/>
        <end position="47"/>
    </location>
</feature>
<dbReference type="Proteomes" id="UP000295444">
    <property type="component" value="Unassembled WGS sequence"/>
</dbReference>
<comment type="caution">
    <text evidence="2">The sequence shown here is derived from an EMBL/GenBank/DDBJ whole genome shotgun (WGS) entry which is preliminary data.</text>
</comment>
<proteinExistence type="predicted"/>
<evidence type="ECO:0000313" key="3">
    <source>
        <dbReference type="Proteomes" id="UP000295444"/>
    </source>
</evidence>
<feature type="compositionally biased region" description="Low complexity" evidence="1">
    <location>
        <begin position="305"/>
        <end position="320"/>
    </location>
</feature>
<feature type="region of interest" description="Disordered" evidence="1">
    <location>
        <begin position="363"/>
        <end position="385"/>
    </location>
</feature>
<feature type="region of interest" description="Disordered" evidence="1">
    <location>
        <begin position="398"/>
        <end position="457"/>
    </location>
</feature>
<protein>
    <recommendedName>
        <fullName evidence="4">PPE family protein</fullName>
    </recommendedName>
</protein>
<dbReference type="OrthoDB" id="3553863at2"/>
<evidence type="ECO:0008006" key="4">
    <source>
        <dbReference type="Google" id="ProtNLM"/>
    </source>
</evidence>
<feature type="region of interest" description="Disordered" evidence="1">
    <location>
        <begin position="1"/>
        <end position="47"/>
    </location>
</feature>
<accession>A0A4V3D077</accession>
<keyword evidence="3" id="KW-1185">Reference proteome</keyword>
<feature type="compositionally biased region" description="Low complexity" evidence="1">
    <location>
        <begin position="286"/>
        <end position="297"/>
    </location>
</feature>
<evidence type="ECO:0000256" key="1">
    <source>
        <dbReference type="SAM" id="MobiDB-lite"/>
    </source>
</evidence>
<reference evidence="2 3" key="1">
    <citation type="submission" date="2019-03" db="EMBL/GenBank/DDBJ databases">
        <title>Genomic Encyclopedia of Type Strains, Phase IV (KMG-IV): sequencing the most valuable type-strain genomes for metagenomic binning, comparative biology and taxonomic classification.</title>
        <authorList>
            <person name="Goeker M."/>
        </authorList>
    </citation>
    <scope>NUCLEOTIDE SEQUENCE [LARGE SCALE GENOMIC DNA]</scope>
    <source>
        <strain evidence="2 3">DSM 45361</strain>
    </source>
</reference>
<dbReference type="EMBL" id="SNXZ01000001">
    <property type="protein sequence ID" value="TDQ04715.1"/>
    <property type="molecule type" value="Genomic_DNA"/>
</dbReference>